<proteinExistence type="predicted"/>
<dbReference type="EMBL" id="JPGN01000060">
    <property type="protein sequence ID" value="KFI19277.1"/>
    <property type="molecule type" value="Genomic_DNA"/>
</dbReference>
<dbReference type="HOGENOM" id="CLU_207234_0_0_6"/>
<dbReference type="Proteomes" id="UP000028839">
    <property type="component" value="Unassembled WGS sequence"/>
</dbReference>
<protein>
    <submittedName>
        <fullName evidence="1">Uncharacterized protein</fullName>
    </submittedName>
</protein>
<gene>
    <name evidence="1" type="ORF">IB75_10025</name>
</gene>
<accession>A0A0E2ZLR7</accession>
<name>A0A0E2ZLR7_9GAMM</name>
<dbReference type="AlphaFoldDB" id="A0A0E2ZLR7"/>
<evidence type="ECO:0000313" key="1">
    <source>
        <dbReference type="EMBL" id="KFI19277.1"/>
    </source>
</evidence>
<reference evidence="1 2" key="1">
    <citation type="submission" date="2014-07" db="EMBL/GenBank/DDBJ databases">
        <title>Comparative analysis of Nitrosococcus oceani genome inventories of strains from Pacific and Atlantic gyres.</title>
        <authorList>
            <person name="Lim C.K."/>
            <person name="Wang L."/>
            <person name="Sayavedra-Soto L.A."/>
            <person name="Klotz M.G."/>
        </authorList>
    </citation>
    <scope>NUCLEOTIDE SEQUENCE [LARGE SCALE GENOMIC DNA]</scope>
    <source>
        <strain evidence="1 2">C-27</strain>
    </source>
</reference>
<evidence type="ECO:0000313" key="2">
    <source>
        <dbReference type="Proteomes" id="UP000028839"/>
    </source>
</evidence>
<sequence length="64" mass="7535">MIKRIGRLMRSRVLRSLVLIAALQPEDGWLFILKTDLGLQLFRFSAKRWILGKFGLKKRGDFLF</sequence>
<organism evidence="1 2">
    <name type="scientific">Nitrosococcus oceani C-27</name>
    <dbReference type="NCBI Taxonomy" id="314279"/>
    <lineage>
        <taxon>Bacteria</taxon>
        <taxon>Pseudomonadati</taxon>
        <taxon>Pseudomonadota</taxon>
        <taxon>Gammaproteobacteria</taxon>
        <taxon>Chromatiales</taxon>
        <taxon>Chromatiaceae</taxon>
        <taxon>Nitrosococcus</taxon>
    </lineage>
</organism>
<comment type="caution">
    <text evidence="1">The sequence shown here is derived from an EMBL/GenBank/DDBJ whole genome shotgun (WGS) entry which is preliminary data.</text>
</comment>